<feature type="region of interest" description="Disordered" evidence="1">
    <location>
        <begin position="93"/>
        <end position="166"/>
    </location>
</feature>
<evidence type="ECO:0000256" key="1">
    <source>
        <dbReference type="SAM" id="MobiDB-lite"/>
    </source>
</evidence>
<name>A0A8H3F9T9_9LECA</name>
<dbReference type="EMBL" id="CAJPDT010000023">
    <property type="protein sequence ID" value="CAF9919665.1"/>
    <property type="molecule type" value="Genomic_DNA"/>
</dbReference>
<organism evidence="2 3">
    <name type="scientific">Imshaugia aleurites</name>
    <dbReference type="NCBI Taxonomy" id="172621"/>
    <lineage>
        <taxon>Eukaryota</taxon>
        <taxon>Fungi</taxon>
        <taxon>Dikarya</taxon>
        <taxon>Ascomycota</taxon>
        <taxon>Pezizomycotina</taxon>
        <taxon>Lecanoromycetes</taxon>
        <taxon>OSLEUM clade</taxon>
        <taxon>Lecanoromycetidae</taxon>
        <taxon>Lecanorales</taxon>
        <taxon>Lecanorineae</taxon>
        <taxon>Parmeliaceae</taxon>
        <taxon>Imshaugia</taxon>
    </lineage>
</organism>
<evidence type="ECO:0000313" key="3">
    <source>
        <dbReference type="Proteomes" id="UP000664534"/>
    </source>
</evidence>
<evidence type="ECO:0000313" key="2">
    <source>
        <dbReference type="EMBL" id="CAF9919665.1"/>
    </source>
</evidence>
<sequence length="166" mass="18792">MAPKSPTTPTSTVTPLPPPPSPPSKTLQWSSRDEDSRTKRFSDVEKALDEEKMGDGLRTNGTCWTELAKRERDKQKAVQKTNKNHKDDLIVMTVNNSKNPDLAQSTDTKNNTKEKGENGVETEIDVQDEDRNEEKAKAYDRKPMSKEILKRKLKINQEINSKPRGS</sequence>
<dbReference type="Proteomes" id="UP000664534">
    <property type="component" value="Unassembled WGS sequence"/>
</dbReference>
<feature type="compositionally biased region" description="Low complexity" evidence="1">
    <location>
        <begin position="1"/>
        <end position="14"/>
    </location>
</feature>
<comment type="caution">
    <text evidence="2">The sequence shown here is derived from an EMBL/GenBank/DDBJ whole genome shotgun (WGS) entry which is preliminary data.</text>
</comment>
<feature type="compositionally biased region" description="Basic and acidic residues" evidence="1">
    <location>
        <begin position="132"/>
        <end position="150"/>
    </location>
</feature>
<accession>A0A8H3F9T9</accession>
<proteinExistence type="predicted"/>
<feature type="compositionally biased region" description="Basic and acidic residues" evidence="1">
    <location>
        <begin position="31"/>
        <end position="55"/>
    </location>
</feature>
<feature type="compositionally biased region" description="Polar residues" evidence="1">
    <location>
        <begin position="93"/>
        <end position="109"/>
    </location>
</feature>
<gene>
    <name evidence="2" type="ORF">IMSHALPRED_004691</name>
</gene>
<reference evidence="2" key="1">
    <citation type="submission" date="2021-03" db="EMBL/GenBank/DDBJ databases">
        <authorList>
            <person name="Tagirdzhanova G."/>
        </authorList>
    </citation>
    <scope>NUCLEOTIDE SEQUENCE</scope>
</reference>
<keyword evidence="3" id="KW-1185">Reference proteome</keyword>
<feature type="compositionally biased region" description="Acidic residues" evidence="1">
    <location>
        <begin position="120"/>
        <end position="131"/>
    </location>
</feature>
<protein>
    <submittedName>
        <fullName evidence="2">Uncharacterized protein</fullName>
    </submittedName>
</protein>
<dbReference type="AlphaFoldDB" id="A0A8H3F9T9"/>
<feature type="region of interest" description="Disordered" evidence="1">
    <location>
        <begin position="1"/>
        <end position="59"/>
    </location>
</feature>